<organism evidence="6 7">
    <name type="scientific">Candidatus Curtissbacteria bacterium GW2011_GWC1_44_33</name>
    <dbReference type="NCBI Taxonomy" id="1618413"/>
    <lineage>
        <taxon>Bacteria</taxon>
        <taxon>Candidatus Curtissiibacteriota</taxon>
    </lineage>
</organism>
<dbReference type="InterPro" id="IPR011650">
    <property type="entry name" value="Peptidase_M20_dimer"/>
</dbReference>
<gene>
    <name evidence="6" type="ORF">UW61_C0009G0018</name>
</gene>
<dbReference type="InterPro" id="IPR036264">
    <property type="entry name" value="Bact_exopeptidase_dim_dom"/>
</dbReference>
<sequence>MKTNRTAIRQKTDEYKEELLDFLKQLVQTPSINGKDSEEKISSLVAEEAGRLGLPYRSIALDQERPNVFVGEDFGGKSGLLFVAHLDTVPGGDESKWKHKPFGAEIEDRKLFGRGAIDCKAGIALSIYALRILKDLGRLGLAKFAGVVDEESGADSKLGARYLLDNGLNAKASIYTYSGVETVTIGHRGGVRLWIEVAGEAVHTGSLRWQKKEKGANAIEALSQFIGLLKDVKMEGKNPSFPGFGFVATPTLIEGGNGESIVPDKGKVLIDARLLPNQDNNEYIEKVRQLAKRLETNKIKFSVSIKNNIQGVVISPKEKIVRILDGLDKEVMGIKPEIRGCGPWNEGYMFIAKGIPTICGFGAVGDGAHSTDEYVEIGSLPQILEIYVRAALELAS</sequence>
<dbReference type="Pfam" id="PF07687">
    <property type="entry name" value="M20_dimer"/>
    <property type="match status" value="1"/>
</dbReference>
<dbReference type="GO" id="GO:0016787">
    <property type="term" value="F:hydrolase activity"/>
    <property type="evidence" value="ECO:0007669"/>
    <property type="project" value="UniProtKB-KW"/>
</dbReference>
<accession>A0A0G1J6Z6</accession>
<evidence type="ECO:0000256" key="3">
    <source>
        <dbReference type="ARBA" id="ARBA00022801"/>
    </source>
</evidence>
<dbReference type="Proteomes" id="UP000033901">
    <property type="component" value="Unassembled WGS sequence"/>
</dbReference>
<keyword evidence="3" id="KW-0378">Hydrolase</keyword>
<dbReference type="PROSITE" id="PS00758">
    <property type="entry name" value="ARGE_DAPE_CPG2_1"/>
    <property type="match status" value="1"/>
</dbReference>
<evidence type="ECO:0000256" key="4">
    <source>
        <dbReference type="ARBA" id="ARBA00022833"/>
    </source>
</evidence>
<feature type="domain" description="Peptidase M20 dimerisation" evidence="5">
    <location>
        <begin position="185"/>
        <end position="293"/>
    </location>
</feature>
<comment type="caution">
    <text evidence="6">The sequence shown here is derived from an EMBL/GenBank/DDBJ whole genome shotgun (WGS) entry which is preliminary data.</text>
</comment>
<dbReference type="SUPFAM" id="SSF53187">
    <property type="entry name" value="Zn-dependent exopeptidases"/>
    <property type="match status" value="1"/>
</dbReference>
<dbReference type="InterPro" id="IPR050072">
    <property type="entry name" value="Peptidase_M20A"/>
</dbReference>
<dbReference type="SUPFAM" id="SSF55031">
    <property type="entry name" value="Bacterial exopeptidase dimerisation domain"/>
    <property type="match status" value="1"/>
</dbReference>
<dbReference type="Gene3D" id="3.40.630.10">
    <property type="entry name" value="Zn peptidases"/>
    <property type="match status" value="2"/>
</dbReference>
<proteinExistence type="predicted"/>
<evidence type="ECO:0000313" key="7">
    <source>
        <dbReference type="Proteomes" id="UP000033901"/>
    </source>
</evidence>
<dbReference type="InterPro" id="IPR002933">
    <property type="entry name" value="Peptidase_M20"/>
</dbReference>
<protein>
    <submittedName>
        <fullName evidence="6">Peptidase, M20/M25/M40 superfamily protein</fullName>
    </submittedName>
</protein>
<dbReference type="GO" id="GO:0046872">
    <property type="term" value="F:metal ion binding"/>
    <property type="evidence" value="ECO:0007669"/>
    <property type="project" value="UniProtKB-KW"/>
</dbReference>
<evidence type="ECO:0000256" key="1">
    <source>
        <dbReference type="ARBA" id="ARBA00001947"/>
    </source>
</evidence>
<comment type="cofactor">
    <cofactor evidence="1">
        <name>Zn(2+)</name>
        <dbReference type="ChEBI" id="CHEBI:29105"/>
    </cofactor>
</comment>
<evidence type="ECO:0000259" key="5">
    <source>
        <dbReference type="Pfam" id="PF07687"/>
    </source>
</evidence>
<dbReference type="EMBL" id="LCIZ01000009">
    <property type="protein sequence ID" value="KKT67431.1"/>
    <property type="molecule type" value="Genomic_DNA"/>
</dbReference>
<dbReference type="PANTHER" id="PTHR43808">
    <property type="entry name" value="ACETYLORNITHINE DEACETYLASE"/>
    <property type="match status" value="1"/>
</dbReference>
<evidence type="ECO:0000256" key="2">
    <source>
        <dbReference type="ARBA" id="ARBA00022723"/>
    </source>
</evidence>
<keyword evidence="2" id="KW-0479">Metal-binding</keyword>
<dbReference type="AlphaFoldDB" id="A0A0G1J6Z6"/>
<dbReference type="Gene3D" id="3.30.70.360">
    <property type="match status" value="1"/>
</dbReference>
<dbReference type="InterPro" id="IPR001261">
    <property type="entry name" value="ArgE/DapE_CS"/>
</dbReference>
<evidence type="ECO:0000313" key="6">
    <source>
        <dbReference type="EMBL" id="KKT67431.1"/>
    </source>
</evidence>
<keyword evidence="4" id="KW-0862">Zinc</keyword>
<dbReference type="Pfam" id="PF01546">
    <property type="entry name" value="Peptidase_M20"/>
    <property type="match status" value="1"/>
</dbReference>
<reference evidence="6 7" key="1">
    <citation type="journal article" date="2015" name="Nature">
        <title>rRNA introns, odd ribosomes, and small enigmatic genomes across a large radiation of phyla.</title>
        <authorList>
            <person name="Brown C.T."/>
            <person name="Hug L.A."/>
            <person name="Thomas B.C."/>
            <person name="Sharon I."/>
            <person name="Castelle C.J."/>
            <person name="Singh A."/>
            <person name="Wilkins M.J."/>
            <person name="Williams K.H."/>
            <person name="Banfield J.F."/>
        </authorList>
    </citation>
    <scope>NUCLEOTIDE SEQUENCE [LARGE SCALE GENOMIC DNA]</scope>
</reference>
<name>A0A0G1J6Z6_9BACT</name>